<name>A0A7L9IVS1_9MICO</name>
<organism evidence="1 2">
    <name type="scientific">Janibacter indicus</name>
    <dbReference type="NCBI Taxonomy" id="857417"/>
    <lineage>
        <taxon>Bacteria</taxon>
        <taxon>Bacillati</taxon>
        <taxon>Actinomycetota</taxon>
        <taxon>Actinomycetes</taxon>
        <taxon>Micrococcales</taxon>
        <taxon>Intrasporangiaceae</taxon>
        <taxon>Janibacter</taxon>
    </lineage>
</organism>
<proteinExistence type="predicted"/>
<protein>
    <submittedName>
        <fullName evidence="1">Uncharacterized protein</fullName>
    </submittedName>
</protein>
<dbReference type="Proteomes" id="UP000593998">
    <property type="component" value="Chromosome"/>
</dbReference>
<evidence type="ECO:0000313" key="2">
    <source>
        <dbReference type="Proteomes" id="UP000593998"/>
    </source>
</evidence>
<dbReference type="RefSeq" id="WP_192910272.1">
    <property type="nucleotide sequence ID" value="NZ_CP062789.1"/>
</dbReference>
<sequence length="181" mass="20458">MAAWWETVLSVGAGGGFVLGGQWLQAHFASAREREARDADRDQKLTDEQRAYELKLMDELRVTLNIVNDSHRHAMRLRRQRREAVTPTAYGVREMLEGKAEPVDEALAAEFLPAIQRLRGTALVVLDYRVREGCLQVADNLPTFSDPGARQAHIDEAYHRIGMRTLALYNAFPDLEEEPDA</sequence>
<reference evidence="1 2" key="1">
    <citation type="submission" date="2020-10" db="EMBL/GenBank/DDBJ databases">
        <title>Janibacter indicus TT2 genome sequence.</title>
        <authorList>
            <person name="Lee K."/>
            <person name="Ganzorig M."/>
        </authorList>
    </citation>
    <scope>NUCLEOTIDE SEQUENCE [LARGE SCALE GENOMIC DNA]</scope>
    <source>
        <strain evidence="1 2">TT2</strain>
    </source>
</reference>
<dbReference type="AlphaFoldDB" id="A0A7L9IVS1"/>
<gene>
    <name evidence="1" type="ORF">IGS73_09410</name>
</gene>
<evidence type="ECO:0000313" key="1">
    <source>
        <dbReference type="EMBL" id="QOK21398.1"/>
    </source>
</evidence>
<accession>A0A7L9IVS1</accession>
<dbReference type="EMBL" id="CP062789">
    <property type="protein sequence ID" value="QOK21398.1"/>
    <property type="molecule type" value="Genomic_DNA"/>
</dbReference>